<gene>
    <name evidence="2" type="ORF">PITCH_A580006</name>
</gene>
<dbReference type="GO" id="GO:0016491">
    <property type="term" value="F:oxidoreductase activity"/>
    <property type="evidence" value="ECO:0007669"/>
    <property type="project" value="InterPro"/>
</dbReference>
<evidence type="ECO:0000259" key="1">
    <source>
        <dbReference type="Pfam" id="PF01323"/>
    </source>
</evidence>
<dbReference type="Pfam" id="PF01323">
    <property type="entry name" value="DSBA"/>
    <property type="match status" value="1"/>
</dbReference>
<sequence>MLDRGADPAVVQARLEQVASLEGLAFGKRSMTFNSRLAQEVGKWAECMGRGEEFHNAVFKACLVEGKNIALASTLLDVAVSAGLSEVETEKVIEKRQFKGQVESDWSHCKMMNVIVVPTLALGDKTLAGAHPYEKMERFLRDNNIRHRNITDKIC</sequence>
<dbReference type="SUPFAM" id="SSF52833">
    <property type="entry name" value="Thioredoxin-like"/>
    <property type="match status" value="1"/>
</dbReference>
<accession>A0A445N146</accession>
<dbReference type="AlphaFoldDB" id="A0A445N146"/>
<dbReference type="InterPro" id="IPR001853">
    <property type="entry name" value="DSBA-like_thioredoxin_dom"/>
</dbReference>
<name>A0A445N146_9BACT</name>
<protein>
    <submittedName>
        <fullName evidence="2">DSBA oxidoreductase</fullName>
    </submittedName>
</protein>
<dbReference type="EMBL" id="OJIN01000201">
    <property type="protein sequence ID" value="SPD75403.1"/>
    <property type="molecule type" value="Genomic_DNA"/>
</dbReference>
<proteinExistence type="predicted"/>
<feature type="domain" description="DSBA-like thioredoxin" evidence="1">
    <location>
        <begin position="10"/>
        <end position="140"/>
    </location>
</feature>
<dbReference type="Gene3D" id="3.40.30.10">
    <property type="entry name" value="Glutaredoxin"/>
    <property type="match status" value="1"/>
</dbReference>
<dbReference type="InterPro" id="IPR036249">
    <property type="entry name" value="Thioredoxin-like_sf"/>
</dbReference>
<reference evidence="2" key="1">
    <citation type="submission" date="2018-01" db="EMBL/GenBank/DDBJ databases">
        <authorList>
            <person name="Regsiter A."/>
            <person name="William W."/>
        </authorList>
    </citation>
    <scope>NUCLEOTIDE SEQUENCE</scope>
    <source>
        <strain evidence="2">TRIP AH-1</strain>
    </source>
</reference>
<evidence type="ECO:0000313" key="2">
    <source>
        <dbReference type="EMBL" id="SPD75403.1"/>
    </source>
</evidence>
<organism evidence="2">
    <name type="scientific">uncultured Desulfobacterium sp</name>
    <dbReference type="NCBI Taxonomy" id="201089"/>
    <lineage>
        <taxon>Bacteria</taxon>
        <taxon>Pseudomonadati</taxon>
        <taxon>Thermodesulfobacteriota</taxon>
        <taxon>Desulfobacteria</taxon>
        <taxon>Desulfobacterales</taxon>
        <taxon>Desulfobacteriaceae</taxon>
        <taxon>Desulfobacterium</taxon>
        <taxon>environmental samples</taxon>
    </lineage>
</organism>